<dbReference type="Gene3D" id="3.40.50.2300">
    <property type="match status" value="1"/>
</dbReference>
<organism evidence="2 3">
    <name type="scientific">Spirosoma validum</name>
    <dbReference type="NCBI Taxonomy" id="2771355"/>
    <lineage>
        <taxon>Bacteria</taxon>
        <taxon>Pseudomonadati</taxon>
        <taxon>Bacteroidota</taxon>
        <taxon>Cytophagia</taxon>
        <taxon>Cytophagales</taxon>
        <taxon>Cytophagaceae</taxon>
        <taxon>Spirosoma</taxon>
    </lineage>
</organism>
<evidence type="ECO:0000313" key="2">
    <source>
        <dbReference type="EMBL" id="MBD2757107.1"/>
    </source>
</evidence>
<evidence type="ECO:0000313" key="3">
    <source>
        <dbReference type="Proteomes" id="UP000653797"/>
    </source>
</evidence>
<feature type="domain" description="Inactive Receiver" evidence="1">
    <location>
        <begin position="23"/>
        <end position="111"/>
    </location>
</feature>
<sequence>MAKTLTLGKDESTFVAALGFKFIQLPRFLSDDDRHDFTLNTLKEVEFDKLVILIDSEDGYDGLKLGLHIRLTTQMHEKRLVPILFIASDTLKVILRQAGIWGRILTTKGCSLQQFDVTAIRNGLNFPPLRLEALDEFLRIIQLQPDETVGRHSLANQWGAYALNKAAGTNALSKNESLVKAQKQLYFKYIESINNTSKHVSVPANPAAKPVSSTPVQVNATGKKILLIDDEADKGWSDVLRVIFKVSDPQDFIVVNRRVSGWSDFKDEEKKLIIETGFDLFLVDMRLTGKEEEEAVEPNKFSGTDVVRYIKHDNNGNQVIVFTASNKVWNLKALLDNGADGYYIKESPEYNFSQSFSVENFMNFKAEAEYCLRRSFLKEMFKKTHTLKGSLLEKKKRRIINKELAVEISRYLNYSYDSITDYKTDNTSQIGLSMAYTLYFLILEALFKQLIDYDGEVSGNIYKFQFRKGGYLKKFNTDTGLSTGHDLEIQTNDHHFSPNIPYKQQLFNVIHFAGFSSDRTVDIVSKRNAFQHPDLTKNESFAEINLQDVIMIFEVVYKLVSEL</sequence>
<dbReference type="InterPro" id="IPR011006">
    <property type="entry name" value="CheY-like_superfamily"/>
</dbReference>
<dbReference type="AlphaFoldDB" id="A0A927B8I6"/>
<dbReference type="InterPro" id="IPR054592">
    <property type="entry name" value="iREC"/>
</dbReference>
<protein>
    <recommendedName>
        <fullName evidence="1">Inactive Receiver domain-containing protein</fullName>
    </recommendedName>
</protein>
<reference evidence="2" key="1">
    <citation type="submission" date="2020-09" db="EMBL/GenBank/DDBJ databases">
        <authorList>
            <person name="Kim M.K."/>
        </authorList>
    </citation>
    <scope>NUCLEOTIDE SEQUENCE</scope>
    <source>
        <strain evidence="2">BT704</strain>
    </source>
</reference>
<gene>
    <name evidence="2" type="ORF">IC230_29785</name>
</gene>
<name>A0A927B8I6_9BACT</name>
<dbReference type="EMBL" id="JACXAA010000017">
    <property type="protein sequence ID" value="MBD2757107.1"/>
    <property type="molecule type" value="Genomic_DNA"/>
</dbReference>
<dbReference type="Proteomes" id="UP000653797">
    <property type="component" value="Unassembled WGS sequence"/>
</dbReference>
<accession>A0A927B8I6</accession>
<evidence type="ECO:0000259" key="1">
    <source>
        <dbReference type="Pfam" id="PF22563"/>
    </source>
</evidence>
<dbReference type="Pfam" id="PF22563">
    <property type="entry name" value="iREC"/>
    <property type="match status" value="1"/>
</dbReference>
<dbReference type="RefSeq" id="WP_191042726.1">
    <property type="nucleotide sequence ID" value="NZ_JACXAA010000017.1"/>
</dbReference>
<proteinExistence type="predicted"/>
<comment type="caution">
    <text evidence="2">The sequence shown here is derived from an EMBL/GenBank/DDBJ whole genome shotgun (WGS) entry which is preliminary data.</text>
</comment>
<dbReference type="SUPFAM" id="SSF52172">
    <property type="entry name" value="CheY-like"/>
    <property type="match status" value="1"/>
</dbReference>
<keyword evidence="3" id="KW-1185">Reference proteome</keyword>